<evidence type="ECO:0000256" key="4">
    <source>
        <dbReference type="ARBA" id="ARBA00022525"/>
    </source>
</evidence>
<keyword evidence="6" id="KW-0325">Glycoprotein</keyword>
<organism evidence="13">
    <name type="scientific">Selaginella moellendorffii</name>
    <name type="common">Spikemoss</name>
    <dbReference type="NCBI Taxonomy" id="88036"/>
    <lineage>
        <taxon>Eukaryota</taxon>
        <taxon>Viridiplantae</taxon>
        <taxon>Streptophyta</taxon>
        <taxon>Embryophyta</taxon>
        <taxon>Tracheophyta</taxon>
        <taxon>Lycopodiopsida</taxon>
        <taxon>Selaginellales</taxon>
        <taxon>Selaginellaceae</taxon>
        <taxon>Selaginella</taxon>
    </lineage>
</organism>
<dbReference type="EMBL" id="GL377574">
    <property type="protein sequence ID" value="EFJ31254.1"/>
    <property type="molecule type" value="Genomic_DNA"/>
</dbReference>
<dbReference type="Pfam" id="PF17808">
    <property type="entry name" value="fn3_PAP"/>
    <property type="match status" value="1"/>
</dbReference>
<evidence type="ECO:0000259" key="9">
    <source>
        <dbReference type="Pfam" id="PF14008"/>
    </source>
</evidence>
<dbReference type="Gene3D" id="2.60.40.380">
    <property type="entry name" value="Purple acid phosphatase-like, N-terminal"/>
    <property type="match status" value="1"/>
</dbReference>
<dbReference type="CDD" id="cd00839">
    <property type="entry name" value="MPP_PAPs"/>
    <property type="match status" value="1"/>
</dbReference>
<dbReference type="Gene3D" id="3.60.21.10">
    <property type="match status" value="1"/>
</dbReference>
<evidence type="ECO:0000256" key="3">
    <source>
        <dbReference type="ARBA" id="ARBA00011738"/>
    </source>
</evidence>
<evidence type="ECO:0000256" key="2">
    <source>
        <dbReference type="ARBA" id="ARBA00008723"/>
    </source>
</evidence>
<dbReference type="SUPFAM" id="SSF49363">
    <property type="entry name" value="Purple acid phosphatase, N-terminal domain"/>
    <property type="match status" value="1"/>
</dbReference>
<dbReference type="PANTHER" id="PTHR45778:SF3">
    <property type="entry name" value="PURPLE ACID PHOSPHATASE"/>
    <property type="match status" value="1"/>
</dbReference>
<dbReference type="OrthoDB" id="45007at2759"/>
<protein>
    <recommendedName>
        <fullName evidence="7">Purple acid phosphatase</fullName>
        <ecNumber evidence="7">3.1.3.2</ecNumber>
    </recommendedName>
</protein>
<keyword evidence="4" id="KW-0964">Secreted</keyword>
<sequence length="621" mass="67679">MAGIPVPRVIILELVLLAILQAGACAGAGDATGANLRVSGRSSFGSITRRALLECRDPNPYLNLMLDTAGPLASVQTVVTTVSGVLRPSSRDWIGVFSEATHNYSDCLANKALYLQTGDFSSLPLLCDYPLKFKFLSDDPGYINCSNKTCVTDSCSVRTCSGSLAFRLVNIRTAVTFVFFGGGLVTPCILKIAPPLSFARPGAPLYGHLSLKDSSGTSMVVTWISNDNATQNVEYDGRSSTSEITTFQKEDMCGSPATDFGWHTPGYMHHATMTSLSPGKSFSYRYGSEKVGWSKLKNFTTPPGDGSNSASFIVFGDMGKAERDNSLEHYIQPGALQVIDSLANQTVDTIFHIGDISYATGFLAEWDHFLEMIEPVASRIPYMTAIGNHERDHPGSGSKYNSTDSGGECGVPYRSYFPMPAQGIDKPWYSIELGPVHLTVISTEHDWTPNSEQYSWMEHNLASVNRTHTPWLVFVGHRPMYSTQGGLLSKILPAIDPDFVEAVEPLLVSSKVDLALWGHVHNYERTCAVNQSRCVQVPAKDDTGVDVYVSNGSAPIHAVVGMAGFSLDLFPANWSSWSMVRVSEFGYSRISANKSELLFEYIIAKDGAKADRFKILKNINP</sequence>
<evidence type="ECO:0000259" key="8">
    <source>
        <dbReference type="Pfam" id="PF00149"/>
    </source>
</evidence>
<dbReference type="Proteomes" id="UP000001514">
    <property type="component" value="Unassembled WGS sequence"/>
</dbReference>
<keyword evidence="5 7" id="KW-0732">Signal</keyword>
<dbReference type="Pfam" id="PF00149">
    <property type="entry name" value="Metallophos"/>
    <property type="match status" value="1"/>
</dbReference>
<dbReference type="InParanoid" id="D8RA20"/>
<dbReference type="InterPro" id="IPR025733">
    <property type="entry name" value="PAPs_C"/>
</dbReference>
<dbReference type="InterPro" id="IPR029052">
    <property type="entry name" value="Metallo-depent_PP-like"/>
</dbReference>
<dbReference type="HOGENOM" id="CLU_013387_4_1_1"/>
<feature type="signal peptide" evidence="7">
    <location>
        <begin position="1"/>
        <end position="26"/>
    </location>
</feature>
<dbReference type="SUPFAM" id="SSF56300">
    <property type="entry name" value="Metallo-dependent phosphatases"/>
    <property type="match status" value="1"/>
</dbReference>
<evidence type="ECO:0000313" key="12">
    <source>
        <dbReference type="EMBL" id="EFJ31254.1"/>
    </source>
</evidence>
<evidence type="ECO:0000256" key="1">
    <source>
        <dbReference type="ARBA" id="ARBA00004613"/>
    </source>
</evidence>
<dbReference type="GO" id="GO:0005576">
    <property type="term" value="C:extracellular region"/>
    <property type="evidence" value="ECO:0007669"/>
    <property type="project" value="UniProtKB-SubCell"/>
</dbReference>
<dbReference type="InterPro" id="IPR015914">
    <property type="entry name" value="PAPs_N"/>
</dbReference>
<dbReference type="InterPro" id="IPR041792">
    <property type="entry name" value="MPP_PAP"/>
</dbReference>
<reference evidence="12 13" key="1">
    <citation type="journal article" date="2011" name="Science">
        <title>The Selaginella genome identifies genetic changes associated with the evolution of vascular plants.</title>
        <authorList>
            <person name="Banks J.A."/>
            <person name="Nishiyama T."/>
            <person name="Hasebe M."/>
            <person name="Bowman J.L."/>
            <person name="Gribskov M."/>
            <person name="dePamphilis C."/>
            <person name="Albert V.A."/>
            <person name="Aono N."/>
            <person name="Aoyama T."/>
            <person name="Ambrose B.A."/>
            <person name="Ashton N.W."/>
            <person name="Axtell M.J."/>
            <person name="Barker E."/>
            <person name="Barker M.S."/>
            <person name="Bennetzen J.L."/>
            <person name="Bonawitz N.D."/>
            <person name="Chapple C."/>
            <person name="Cheng C."/>
            <person name="Correa L.G."/>
            <person name="Dacre M."/>
            <person name="DeBarry J."/>
            <person name="Dreyer I."/>
            <person name="Elias M."/>
            <person name="Engstrom E.M."/>
            <person name="Estelle M."/>
            <person name="Feng L."/>
            <person name="Finet C."/>
            <person name="Floyd S.K."/>
            <person name="Frommer W.B."/>
            <person name="Fujita T."/>
            <person name="Gramzow L."/>
            <person name="Gutensohn M."/>
            <person name="Harholt J."/>
            <person name="Hattori M."/>
            <person name="Heyl A."/>
            <person name="Hirai T."/>
            <person name="Hiwatashi Y."/>
            <person name="Ishikawa M."/>
            <person name="Iwata M."/>
            <person name="Karol K.G."/>
            <person name="Koehler B."/>
            <person name="Kolukisaoglu U."/>
            <person name="Kubo M."/>
            <person name="Kurata T."/>
            <person name="Lalonde S."/>
            <person name="Li K."/>
            <person name="Li Y."/>
            <person name="Litt A."/>
            <person name="Lyons E."/>
            <person name="Manning G."/>
            <person name="Maruyama T."/>
            <person name="Michael T.P."/>
            <person name="Mikami K."/>
            <person name="Miyazaki S."/>
            <person name="Morinaga S."/>
            <person name="Murata T."/>
            <person name="Mueller-Roeber B."/>
            <person name="Nelson D.R."/>
            <person name="Obara M."/>
            <person name="Oguri Y."/>
            <person name="Olmstead R.G."/>
            <person name="Onodera N."/>
            <person name="Petersen B.L."/>
            <person name="Pils B."/>
            <person name="Prigge M."/>
            <person name="Rensing S.A."/>
            <person name="Riano-Pachon D.M."/>
            <person name="Roberts A.W."/>
            <person name="Sato Y."/>
            <person name="Scheller H.V."/>
            <person name="Schulz B."/>
            <person name="Schulz C."/>
            <person name="Shakirov E.V."/>
            <person name="Shibagaki N."/>
            <person name="Shinohara N."/>
            <person name="Shippen D.E."/>
            <person name="Soerensen I."/>
            <person name="Sotooka R."/>
            <person name="Sugimoto N."/>
            <person name="Sugita M."/>
            <person name="Sumikawa N."/>
            <person name="Tanurdzic M."/>
            <person name="Theissen G."/>
            <person name="Ulvskov P."/>
            <person name="Wakazuki S."/>
            <person name="Weng J.K."/>
            <person name="Willats W.W."/>
            <person name="Wipf D."/>
            <person name="Wolf P.G."/>
            <person name="Yang L."/>
            <person name="Zimmer A.D."/>
            <person name="Zhu Q."/>
            <person name="Mitros T."/>
            <person name="Hellsten U."/>
            <person name="Loque D."/>
            <person name="Otillar R."/>
            <person name="Salamov A."/>
            <person name="Schmutz J."/>
            <person name="Shapiro H."/>
            <person name="Lindquist E."/>
            <person name="Lucas S."/>
            <person name="Rokhsar D."/>
            <person name="Grigoriev I.V."/>
        </authorList>
    </citation>
    <scope>NUCLEOTIDE SEQUENCE [LARGE SCALE GENOMIC DNA]</scope>
</reference>
<gene>
    <name evidence="12" type="ORF">SELMODRAFT_408816</name>
</gene>
<evidence type="ECO:0000256" key="5">
    <source>
        <dbReference type="ARBA" id="ARBA00022729"/>
    </source>
</evidence>
<dbReference type="GO" id="GO:0003993">
    <property type="term" value="F:acid phosphatase activity"/>
    <property type="evidence" value="ECO:0007669"/>
    <property type="project" value="UniProtKB-EC"/>
</dbReference>
<feature type="domain" description="Purple acid phosphatase C-terminal" evidence="9">
    <location>
        <begin position="554"/>
        <end position="611"/>
    </location>
</feature>
<dbReference type="PANTHER" id="PTHR45778">
    <property type="entry name" value="PURPLE ACID PHOSPHATASE-RELATED"/>
    <property type="match status" value="1"/>
</dbReference>
<feature type="chain" id="PRO_5005127269" description="Purple acid phosphatase" evidence="7">
    <location>
        <begin position="27"/>
        <end position="621"/>
    </location>
</feature>
<evidence type="ECO:0000256" key="6">
    <source>
        <dbReference type="ARBA" id="ARBA00023180"/>
    </source>
</evidence>
<dbReference type="Pfam" id="PF14008">
    <property type="entry name" value="Metallophos_C"/>
    <property type="match status" value="1"/>
</dbReference>
<dbReference type="InterPro" id="IPR008963">
    <property type="entry name" value="Purple_acid_Pase-like_N"/>
</dbReference>
<dbReference type="Gramene" id="EFJ31254">
    <property type="protein sequence ID" value="EFJ31254"/>
    <property type="gene ID" value="SELMODRAFT_408816"/>
</dbReference>
<dbReference type="OMA" id="CILRRTH"/>
<comment type="similarity">
    <text evidence="2 7">Belongs to the metallophosphoesterase superfamily. Purple acid phosphatase family.</text>
</comment>
<proteinExistence type="inferred from homology"/>
<evidence type="ECO:0000259" key="10">
    <source>
        <dbReference type="Pfam" id="PF16656"/>
    </source>
</evidence>
<dbReference type="InterPro" id="IPR040974">
    <property type="entry name" value="Fn3_PAP"/>
</dbReference>
<dbReference type="Pfam" id="PF16656">
    <property type="entry name" value="Pur_ac_phosph_N"/>
    <property type="match status" value="1"/>
</dbReference>
<dbReference type="InterPro" id="IPR004843">
    <property type="entry name" value="Calcineurin-like_PHP"/>
</dbReference>
<comment type="subunit">
    <text evidence="3">Homodimer.</text>
</comment>
<dbReference type="EC" id="3.1.3.2" evidence="7"/>
<comment type="subcellular location">
    <subcellularLocation>
        <location evidence="1">Secreted</location>
    </subcellularLocation>
</comment>
<dbReference type="eggNOG" id="KOG1378">
    <property type="taxonomic scope" value="Eukaryota"/>
</dbReference>
<dbReference type="GO" id="GO:0046872">
    <property type="term" value="F:metal ion binding"/>
    <property type="evidence" value="ECO:0007669"/>
    <property type="project" value="InterPro"/>
</dbReference>
<accession>D8RA20</accession>
<name>D8RA20_SELML</name>
<comment type="catalytic activity">
    <reaction evidence="7">
        <text>a phosphate monoester + H2O = an alcohol + phosphate</text>
        <dbReference type="Rhea" id="RHEA:15017"/>
        <dbReference type="ChEBI" id="CHEBI:15377"/>
        <dbReference type="ChEBI" id="CHEBI:30879"/>
        <dbReference type="ChEBI" id="CHEBI:43474"/>
        <dbReference type="ChEBI" id="CHEBI:67140"/>
        <dbReference type="EC" id="3.1.3.2"/>
    </reaction>
</comment>
<keyword evidence="13" id="KW-1185">Reference proteome</keyword>
<feature type="domain" description="Purple acid phosphatase Fn3-like" evidence="11">
    <location>
        <begin position="78"/>
        <end position="199"/>
    </location>
</feature>
<dbReference type="KEGG" id="smo:SELMODRAFT_408816"/>
<feature type="domain" description="Calcineurin-like phosphoesterase" evidence="8">
    <location>
        <begin position="312"/>
        <end position="523"/>
    </location>
</feature>
<evidence type="ECO:0000259" key="11">
    <source>
        <dbReference type="Pfam" id="PF17808"/>
    </source>
</evidence>
<feature type="domain" description="Purple acid phosphatase N-terminal" evidence="10">
    <location>
        <begin position="206"/>
        <end position="301"/>
    </location>
</feature>
<evidence type="ECO:0000256" key="7">
    <source>
        <dbReference type="RuleBase" id="RU361203"/>
    </source>
</evidence>
<evidence type="ECO:0000313" key="13">
    <source>
        <dbReference type="Proteomes" id="UP000001514"/>
    </source>
</evidence>
<keyword evidence="7" id="KW-0378">Hydrolase</keyword>
<dbReference type="AlphaFoldDB" id="D8RA20"/>